<dbReference type="Gene3D" id="1.10.10.10">
    <property type="entry name" value="Winged helix-like DNA-binding domain superfamily/Winged helix DNA-binding domain"/>
    <property type="match status" value="1"/>
</dbReference>
<evidence type="ECO:0000313" key="3">
    <source>
        <dbReference type="Proteomes" id="UP001199525"/>
    </source>
</evidence>
<evidence type="ECO:0000256" key="1">
    <source>
        <dbReference type="SAM" id="MobiDB-lite"/>
    </source>
</evidence>
<evidence type="ECO:0000313" key="2">
    <source>
        <dbReference type="EMBL" id="MCC5604314.1"/>
    </source>
</evidence>
<sequence length="443" mass="49780">MSLTENQINNRIAFEVFIPGFFDDYPLESSEFRLYAHIQRRAGVSGCFESIPKMAKHCYIALKTAKNAIKLLLAAGMIEIQERIGTTNIYTLTPPSSWVSPDQVQLLRSQIKTTKETPVKINPSQNCTGGGGNFAPSTGVNSAWGVGSNLTHKGIPIKVIPSKEFTLSAVHPTSECVCEKTDLDLQPNQEEEPISKSSSSQSNQEEPIPDSLALLSNQSETSFQTDIPSCRPTIAAGLFDKNEQANNKPSKPRFQSIDDLLNHILLDPSILASEPLPVVYKNEIKLRCWRFPWRTSCRDKIYQTCDRRLVELIAKERAEWDKVNWQQKVPTVIKSISNLEVSKAGLEELLVYWSKVLESSTPQTEQSKANDQPIGYYSNRSLDWHKATFCELLDLGDKVGQKKAIASFSTRYDRENVGATLKWLDWLKLTHPSMYAYLHPQAA</sequence>
<protein>
    <submittedName>
        <fullName evidence="2">Helix-turn-helix domain-containing protein</fullName>
    </submittedName>
</protein>
<dbReference type="InterPro" id="IPR036388">
    <property type="entry name" value="WH-like_DNA-bd_sf"/>
</dbReference>
<dbReference type="RefSeq" id="WP_229490143.1">
    <property type="nucleotide sequence ID" value="NZ_JAIVFQ010000120.1"/>
</dbReference>
<dbReference type="Proteomes" id="UP001199525">
    <property type="component" value="Unassembled WGS sequence"/>
</dbReference>
<reference evidence="2 3" key="1">
    <citation type="journal article" date="2021" name="Microorganisms">
        <title>Genome Evolution of Filamentous Cyanobacterium Nostoc Species: From Facultative Symbiosis to Free Living.</title>
        <authorList>
            <person name="Huo D."/>
            <person name="Li H."/>
            <person name="Cai F."/>
            <person name="Guo X."/>
            <person name="Qiao Z."/>
            <person name="Wang W."/>
            <person name="Yu G."/>
            <person name="Li R."/>
        </authorList>
    </citation>
    <scope>NUCLEOTIDE SEQUENCE [LARGE SCALE GENOMIC DNA]</scope>
    <source>
        <strain evidence="2 3">CHAB 5714</strain>
    </source>
</reference>
<gene>
    <name evidence="2" type="ORF">LC586_35430</name>
</gene>
<name>A0ABS8IJF6_9NOSO</name>
<keyword evidence="3" id="KW-1185">Reference proteome</keyword>
<proteinExistence type="predicted"/>
<dbReference type="EMBL" id="JAIVFQ010000120">
    <property type="protein sequence ID" value="MCC5604314.1"/>
    <property type="molecule type" value="Genomic_DNA"/>
</dbReference>
<feature type="region of interest" description="Disordered" evidence="1">
    <location>
        <begin position="187"/>
        <end position="208"/>
    </location>
</feature>
<feature type="compositionally biased region" description="Low complexity" evidence="1">
    <location>
        <begin position="195"/>
        <end position="206"/>
    </location>
</feature>
<comment type="caution">
    <text evidence="2">The sequence shown here is derived from an EMBL/GenBank/DDBJ whole genome shotgun (WGS) entry which is preliminary data.</text>
</comment>
<organism evidence="2 3">
    <name type="scientific">Nostoc favosum CHAB5714</name>
    <dbReference type="NCBI Taxonomy" id="2780399"/>
    <lineage>
        <taxon>Bacteria</taxon>
        <taxon>Bacillati</taxon>
        <taxon>Cyanobacteriota</taxon>
        <taxon>Cyanophyceae</taxon>
        <taxon>Nostocales</taxon>
        <taxon>Nostocaceae</taxon>
        <taxon>Nostoc</taxon>
        <taxon>Nostoc favosum</taxon>
    </lineage>
</organism>
<accession>A0ABS8IJF6</accession>